<dbReference type="GO" id="GO:0005525">
    <property type="term" value="F:GTP binding"/>
    <property type="evidence" value="ECO:0007669"/>
    <property type="project" value="InterPro"/>
</dbReference>
<dbReference type="Gene3D" id="3.40.50.300">
    <property type="entry name" value="P-loop containing nucleotide triphosphate hydrolases"/>
    <property type="match status" value="1"/>
</dbReference>
<name>A0A0G1ZMC6_9BACT</name>
<gene>
    <name evidence="1" type="primary">obgE</name>
    <name evidence="1" type="ORF">UY61_C0029G0012</name>
</gene>
<sequence length="101" mass="11477">MRHIERTKVLFHIISAEASDPAEDYAVVRKELGAYNKALLLKKEYIFLGKSDTVSTAELKKKIRALQKLKSPVKAFSIHDYASIEAIKKILNTLAKEKYKA</sequence>
<organism evidence="1 2">
    <name type="scientific">Candidatus Adlerbacteria bacterium GW2011_GWC1_50_9</name>
    <dbReference type="NCBI Taxonomy" id="1618608"/>
    <lineage>
        <taxon>Bacteria</taxon>
        <taxon>Candidatus Adleribacteriota</taxon>
    </lineage>
</organism>
<comment type="caution">
    <text evidence="1">The sequence shown here is derived from an EMBL/GenBank/DDBJ whole genome shotgun (WGS) entry which is preliminary data.</text>
</comment>
<dbReference type="PANTHER" id="PTHR11702:SF31">
    <property type="entry name" value="MITOCHONDRIAL RIBOSOME-ASSOCIATED GTPASE 2"/>
    <property type="match status" value="1"/>
</dbReference>
<proteinExistence type="predicted"/>
<protein>
    <submittedName>
        <fullName evidence="1">GTPase ObgE, GTP-binding protein</fullName>
    </submittedName>
</protein>
<dbReference type="InterPro" id="IPR027417">
    <property type="entry name" value="P-loop_NTPase"/>
</dbReference>
<evidence type="ECO:0000313" key="1">
    <source>
        <dbReference type="EMBL" id="KKW20574.1"/>
    </source>
</evidence>
<accession>A0A0G1ZMC6</accession>
<reference evidence="1 2" key="1">
    <citation type="journal article" date="2015" name="Nature">
        <title>rRNA introns, odd ribosomes, and small enigmatic genomes across a large radiation of phyla.</title>
        <authorList>
            <person name="Brown C.T."/>
            <person name="Hug L.A."/>
            <person name="Thomas B.C."/>
            <person name="Sharon I."/>
            <person name="Castelle C.J."/>
            <person name="Singh A."/>
            <person name="Wilkins M.J."/>
            <person name="Williams K.H."/>
            <person name="Banfield J.F."/>
        </authorList>
    </citation>
    <scope>NUCLEOTIDE SEQUENCE [LARGE SCALE GENOMIC DNA]</scope>
</reference>
<dbReference type="GO" id="GO:0003924">
    <property type="term" value="F:GTPase activity"/>
    <property type="evidence" value="ECO:0007669"/>
    <property type="project" value="InterPro"/>
</dbReference>
<dbReference type="Proteomes" id="UP000034201">
    <property type="component" value="Unassembled WGS sequence"/>
</dbReference>
<dbReference type="SUPFAM" id="SSF52540">
    <property type="entry name" value="P-loop containing nucleoside triphosphate hydrolases"/>
    <property type="match status" value="1"/>
</dbReference>
<dbReference type="InterPro" id="IPR045086">
    <property type="entry name" value="OBG_GTPase"/>
</dbReference>
<dbReference type="EMBL" id="LCQQ01000029">
    <property type="protein sequence ID" value="KKW20574.1"/>
    <property type="molecule type" value="Genomic_DNA"/>
</dbReference>
<dbReference type="PANTHER" id="PTHR11702">
    <property type="entry name" value="DEVELOPMENTALLY REGULATED GTP-BINDING PROTEIN-RELATED"/>
    <property type="match status" value="1"/>
</dbReference>
<evidence type="ECO:0000313" key="2">
    <source>
        <dbReference type="Proteomes" id="UP000034201"/>
    </source>
</evidence>
<dbReference type="AlphaFoldDB" id="A0A0G1ZMC6"/>